<evidence type="ECO:0000256" key="2">
    <source>
        <dbReference type="ARBA" id="ARBA00010145"/>
    </source>
</evidence>
<evidence type="ECO:0000256" key="8">
    <source>
        <dbReference type="SAM" id="Phobius"/>
    </source>
</evidence>
<dbReference type="InterPro" id="IPR004776">
    <property type="entry name" value="Mem_transp_PIN-like"/>
</dbReference>
<accession>A0A9D1FE93</accession>
<dbReference type="PANTHER" id="PTHR36838:SF1">
    <property type="entry name" value="SLR1864 PROTEIN"/>
    <property type="match status" value="1"/>
</dbReference>
<reference evidence="9" key="1">
    <citation type="submission" date="2020-10" db="EMBL/GenBank/DDBJ databases">
        <authorList>
            <person name="Gilroy R."/>
        </authorList>
    </citation>
    <scope>NUCLEOTIDE SEQUENCE</scope>
    <source>
        <strain evidence="9">ChiHjej10B9-9673</strain>
    </source>
</reference>
<reference evidence="9" key="2">
    <citation type="journal article" date="2021" name="PeerJ">
        <title>Extensive microbial diversity within the chicken gut microbiome revealed by metagenomics and culture.</title>
        <authorList>
            <person name="Gilroy R."/>
            <person name="Ravi A."/>
            <person name="Getino M."/>
            <person name="Pursley I."/>
            <person name="Horton D.L."/>
            <person name="Alikhan N.F."/>
            <person name="Baker D."/>
            <person name="Gharbi K."/>
            <person name="Hall N."/>
            <person name="Watson M."/>
            <person name="Adriaenssens E.M."/>
            <person name="Foster-Nyarko E."/>
            <person name="Jarju S."/>
            <person name="Secka A."/>
            <person name="Antonio M."/>
            <person name="Oren A."/>
            <person name="Chaudhuri R.R."/>
            <person name="La Ragione R."/>
            <person name="Hildebrand F."/>
            <person name="Pallen M.J."/>
        </authorList>
    </citation>
    <scope>NUCLEOTIDE SEQUENCE</scope>
    <source>
        <strain evidence="9">ChiHjej10B9-9673</strain>
    </source>
</reference>
<feature type="transmembrane region" description="Helical" evidence="8">
    <location>
        <begin position="70"/>
        <end position="88"/>
    </location>
</feature>
<evidence type="ECO:0000256" key="5">
    <source>
        <dbReference type="ARBA" id="ARBA00022692"/>
    </source>
</evidence>
<dbReference type="AlphaFoldDB" id="A0A9D1FE93"/>
<feature type="transmembrane region" description="Helical" evidence="8">
    <location>
        <begin position="192"/>
        <end position="212"/>
    </location>
</feature>
<keyword evidence="4" id="KW-1003">Cell membrane</keyword>
<keyword evidence="3" id="KW-0813">Transport</keyword>
<keyword evidence="7 8" id="KW-0472">Membrane</keyword>
<keyword evidence="6 8" id="KW-1133">Transmembrane helix</keyword>
<feature type="transmembrane region" description="Helical" evidence="8">
    <location>
        <begin position="224"/>
        <end position="245"/>
    </location>
</feature>
<feature type="transmembrane region" description="Helical" evidence="8">
    <location>
        <begin position="100"/>
        <end position="121"/>
    </location>
</feature>
<evidence type="ECO:0000313" key="10">
    <source>
        <dbReference type="Proteomes" id="UP000824001"/>
    </source>
</evidence>
<comment type="caution">
    <text evidence="9">The sequence shown here is derived from an EMBL/GenBank/DDBJ whole genome shotgun (WGS) entry which is preliminary data.</text>
</comment>
<feature type="transmembrane region" description="Helical" evidence="8">
    <location>
        <begin position="284"/>
        <end position="303"/>
    </location>
</feature>
<protein>
    <submittedName>
        <fullName evidence="9">AEC family transporter</fullName>
    </submittedName>
</protein>
<comment type="subcellular location">
    <subcellularLocation>
        <location evidence="1">Cell membrane</location>
        <topology evidence="1">Multi-pass membrane protein</topology>
    </subcellularLocation>
</comment>
<comment type="similarity">
    <text evidence="2">Belongs to the auxin efflux carrier (TC 2.A.69) family.</text>
</comment>
<dbReference type="Gene3D" id="1.20.1530.20">
    <property type="match status" value="1"/>
</dbReference>
<dbReference type="GO" id="GO:0005886">
    <property type="term" value="C:plasma membrane"/>
    <property type="evidence" value="ECO:0007669"/>
    <property type="project" value="UniProtKB-SubCell"/>
</dbReference>
<dbReference type="PANTHER" id="PTHR36838">
    <property type="entry name" value="AUXIN EFFLUX CARRIER FAMILY PROTEIN"/>
    <property type="match status" value="1"/>
</dbReference>
<dbReference type="Proteomes" id="UP000824001">
    <property type="component" value="Unassembled WGS sequence"/>
</dbReference>
<sequence length="304" mass="32038">MDMASVLTQMGILVFIMAVGFLCTKIGVTGPEFTRSGSKVVLNVLLVFTILDSVTSAEIELSLADVGVDILVFFVMVFICSLLGWLGAKLMRAKGDRAGIAIFSVAFTNTVFVGFPIIESVYGAEGILIATLSNVPFNLLVYTLGVVMLNGSAKGMSVKNAISAPLVATVAAVAWFLTGWKLPDAVVKCFDIIGGGTVPMSMLVVGASLGSISVREALSDWRVYVVSLLRLIAAPLLTWLVLGLFVRDGLLMGVSVILAACPTAMIATALAIRAGKDEAYASQCVFVSTVLSAVTMPLMIWLLL</sequence>
<evidence type="ECO:0000256" key="7">
    <source>
        <dbReference type="ARBA" id="ARBA00023136"/>
    </source>
</evidence>
<dbReference type="Pfam" id="PF03547">
    <property type="entry name" value="Mem_trans"/>
    <property type="match status" value="1"/>
</dbReference>
<dbReference type="InterPro" id="IPR038770">
    <property type="entry name" value="Na+/solute_symporter_sf"/>
</dbReference>
<keyword evidence="5 8" id="KW-0812">Transmembrane</keyword>
<feature type="transmembrane region" description="Helical" evidence="8">
    <location>
        <begin position="251"/>
        <end position="272"/>
    </location>
</feature>
<feature type="transmembrane region" description="Helical" evidence="8">
    <location>
        <begin position="161"/>
        <end position="180"/>
    </location>
</feature>
<feature type="transmembrane region" description="Helical" evidence="8">
    <location>
        <begin position="127"/>
        <end position="149"/>
    </location>
</feature>
<feature type="transmembrane region" description="Helical" evidence="8">
    <location>
        <begin position="40"/>
        <end position="64"/>
    </location>
</feature>
<name>A0A9D1FE93_9FIRM</name>
<proteinExistence type="inferred from homology"/>
<organism evidence="9 10">
    <name type="scientific">Candidatus Scatomorpha merdipullorum</name>
    <dbReference type="NCBI Taxonomy" id="2840927"/>
    <lineage>
        <taxon>Bacteria</taxon>
        <taxon>Bacillati</taxon>
        <taxon>Bacillota</taxon>
        <taxon>Clostridia</taxon>
        <taxon>Eubacteriales</taxon>
        <taxon>Candidatus Scatomorpha</taxon>
    </lineage>
</organism>
<feature type="transmembrane region" description="Helical" evidence="8">
    <location>
        <begin position="6"/>
        <end position="28"/>
    </location>
</feature>
<dbReference type="GO" id="GO:0055085">
    <property type="term" value="P:transmembrane transport"/>
    <property type="evidence" value="ECO:0007669"/>
    <property type="project" value="InterPro"/>
</dbReference>
<dbReference type="EMBL" id="DVJK01000195">
    <property type="protein sequence ID" value="HIS67288.1"/>
    <property type="molecule type" value="Genomic_DNA"/>
</dbReference>
<evidence type="ECO:0000313" key="9">
    <source>
        <dbReference type="EMBL" id="HIS67288.1"/>
    </source>
</evidence>
<evidence type="ECO:0000256" key="6">
    <source>
        <dbReference type="ARBA" id="ARBA00022989"/>
    </source>
</evidence>
<evidence type="ECO:0000256" key="3">
    <source>
        <dbReference type="ARBA" id="ARBA00022448"/>
    </source>
</evidence>
<evidence type="ECO:0000256" key="1">
    <source>
        <dbReference type="ARBA" id="ARBA00004651"/>
    </source>
</evidence>
<evidence type="ECO:0000256" key="4">
    <source>
        <dbReference type="ARBA" id="ARBA00022475"/>
    </source>
</evidence>
<gene>
    <name evidence="9" type="ORF">IAC18_06960</name>
</gene>